<dbReference type="GO" id="GO:0016787">
    <property type="term" value="F:hydrolase activity"/>
    <property type="evidence" value="ECO:0007669"/>
    <property type="project" value="UniProtKB-KW"/>
</dbReference>
<dbReference type="Pfam" id="PF00561">
    <property type="entry name" value="Abhydrolase_1"/>
    <property type="match status" value="1"/>
</dbReference>
<organism evidence="3 4">
    <name type="scientific">Massilia jejuensis</name>
    <dbReference type="NCBI Taxonomy" id="648894"/>
    <lineage>
        <taxon>Bacteria</taxon>
        <taxon>Pseudomonadati</taxon>
        <taxon>Pseudomonadota</taxon>
        <taxon>Betaproteobacteria</taxon>
        <taxon>Burkholderiales</taxon>
        <taxon>Oxalobacteraceae</taxon>
        <taxon>Telluria group</taxon>
        <taxon>Massilia</taxon>
    </lineage>
</organism>
<proteinExistence type="predicted"/>
<gene>
    <name evidence="3" type="ORF">ACFPOU_06805</name>
</gene>
<dbReference type="Proteomes" id="UP001596031">
    <property type="component" value="Unassembled WGS sequence"/>
</dbReference>
<name>A0ABW0PDU1_9BURK</name>
<keyword evidence="4" id="KW-1185">Reference proteome</keyword>
<dbReference type="PANTHER" id="PTHR43329">
    <property type="entry name" value="EPOXIDE HYDROLASE"/>
    <property type="match status" value="1"/>
</dbReference>
<protein>
    <submittedName>
        <fullName evidence="3">Alpha/beta fold hydrolase</fullName>
    </submittedName>
</protein>
<dbReference type="RefSeq" id="WP_379718573.1">
    <property type="nucleotide sequence ID" value="NZ_JBHSMS010000023.1"/>
</dbReference>
<dbReference type="PRINTS" id="PR00412">
    <property type="entry name" value="EPOXHYDRLASE"/>
</dbReference>
<dbReference type="InterPro" id="IPR000639">
    <property type="entry name" value="Epox_hydrolase-like"/>
</dbReference>
<dbReference type="InterPro" id="IPR000073">
    <property type="entry name" value="AB_hydrolase_1"/>
</dbReference>
<sequence length="279" mass="30685">MKQASLRLNVNGLHLQVQSVGQGPAVVLLHGFPDTHVVWRKQVAPLVAAGFRVLAPDLRGHGGSDAPLAIDAYRLDHLCADVIAMLDLLGIERARVVGHDWGAVIGWLLCMQAPQRIVQYVALSVGHPAALARAGLLQYLRSSYIMWLLPPGLAERALLAGDGYLLERLTTDRAQVSHWKRSMREPGRMTAALNVYRANIPRGIVHGHRQTPVQVPSMGVWSSGDPFLGETQMRDSARYVAGRFRYERVECADHWLQVCAPEQVNALLLDFFGVPATTA</sequence>
<evidence type="ECO:0000313" key="4">
    <source>
        <dbReference type="Proteomes" id="UP001596031"/>
    </source>
</evidence>
<dbReference type="InterPro" id="IPR029058">
    <property type="entry name" value="AB_hydrolase_fold"/>
</dbReference>
<keyword evidence="1 3" id="KW-0378">Hydrolase</keyword>
<dbReference type="Gene3D" id="3.40.50.1820">
    <property type="entry name" value="alpha/beta hydrolase"/>
    <property type="match status" value="1"/>
</dbReference>
<accession>A0ABW0PDU1</accession>
<dbReference type="EMBL" id="JBHSMS010000023">
    <property type="protein sequence ID" value="MFC5510830.1"/>
    <property type="molecule type" value="Genomic_DNA"/>
</dbReference>
<evidence type="ECO:0000313" key="3">
    <source>
        <dbReference type="EMBL" id="MFC5510830.1"/>
    </source>
</evidence>
<comment type="caution">
    <text evidence="3">The sequence shown here is derived from an EMBL/GenBank/DDBJ whole genome shotgun (WGS) entry which is preliminary data.</text>
</comment>
<evidence type="ECO:0000256" key="1">
    <source>
        <dbReference type="ARBA" id="ARBA00022801"/>
    </source>
</evidence>
<evidence type="ECO:0000259" key="2">
    <source>
        <dbReference type="Pfam" id="PF00561"/>
    </source>
</evidence>
<dbReference type="PRINTS" id="PR00111">
    <property type="entry name" value="ABHYDROLASE"/>
</dbReference>
<reference evidence="4" key="1">
    <citation type="journal article" date="2019" name="Int. J. Syst. Evol. Microbiol.">
        <title>The Global Catalogue of Microorganisms (GCM) 10K type strain sequencing project: providing services to taxonomists for standard genome sequencing and annotation.</title>
        <authorList>
            <consortium name="The Broad Institute Genomics Platform"/>
            <consortium name="The Broad Institute Genome Sequencing Center for Infectious Disease"/>
            <person name="Wu L."/>
            <person name="Ma J."/>
        </authorList>
    </citation>
    <scope>NUCLEOTIDE SEQUENCE [LARGE SCALE GENOMIC DNA]</scope>
    <source>
        <strain evidence="4">CCUG 38813</strain>
    </source>
</reference>
<dbReference type="SUPFAM" id="SSF53474">
    <property type="entry name" value="alpha/beta-Hydrolases"/>
    <property type="match status" value="1"/>
</dbReference>
<feature type="domain" description="AB hydrolase-1" evidence="2">
    <location>
        <begin position="24"/>
        <end position="125"/>
    </location>
</feature>